<dbReference type="InterPro" id="IPR011051">
    <property type="entry name" value="RmlC_Cupin_sf"/>
</dbReference>
<feature type="transmembrane region" description="Helical" evidence="1">
    <location>
        <begin position="24"/>
        <end position="41"/>
    </location>
</feature>
<dbReference type="GO" id="GO:0047869">
    <property type="term" value="F:dimethylpropiothetin dethiomethylase activity"/>
    <property type="evidence" value="ECO:0007669"/>
    <property type="project" value="InterPro"/>
</dbReference>
<dbReference type="EMBL" id="JAQMWT010000671">
    <property type="protein sequence ID" value="KAJ8598537.1"/>
    <property type="molecule type" value="Genomic_DNA"/>
</dbReference>
<dbReference type="SUPFAM" id="SSF51182">
    <property type="entry name" value="RmlC-like cupins"/>
    <property type="match status" value="1"/>
</dbReference>
<dbReference type="Proteomes" id="UP001230188">
    <property type="component" value="Unassembled WGS sequence"/>
</dbReference>
<keyword evidence="3" id="KW-1185">Reference proteome</keyword>
<sequence length="344" mass="39064">MVVYGAVPRHSVFVVKKRSRKRRVVILALLVFAVAVALLVYPTRANIPVALVKYVRPVVSDHRGHLHLPEHVKERLGGRCMRIDKYEIAKRTSDWQCGQSLLNPVFPIRGHENLGYRPSKTVLTLLAKETGTTVEELRSMAIFSGDGYRASKGRWCGMPVAGGFEAFLDLSPEERRAYQYWVDCVSRLSGYFNVLQCRHGTKTAVLGFAAIEPGVCYPAHAHQADEAYWQIAGGGRWRTWDWHEVDGHYHLTTEIDLKGAKHAIHVNQREHPHEFDTTADDAPMVLIYWWGLDSTIPNDYSWVPEVRKARLNVTSCGTTDRIPDTDTGTVLQLPELDDEHRRRC</sequence>
<keyword evidence="1" id="KW-1133">Transmembrane helix</keyword>
<dbReference type="Pfam" id="PF16867">
    <property type="entry name" value="DMSP_lyase"/>
    <property type="match status" value="1"/>
</dbReference>
<keyword evidence="1" id="KW-0812">Transmembrane</keyword>
<keyword evidence="1" id="KW-0472">Membrane</keyword>
<proteinExistence type="predicted"/>
<dbReference type="InterPro" id="IPR031723">
    <property type="entry name" value="DMSP_lyase"/>
</dbReference>
<evidence type="ECO:0008006" key="4">
    <source>
        <dbReference type="Google" id="ProtNLM"/>
    </source>
</evidence>
<dbReference type="AlphaFoldDB" id="A0AAD7U763"/>
<organism evidence="2 3">
    <name type="scientific">Chrysophaeum taylorii</name>
    <dbReference type="NCBI Taxonomy" id="2483200"/>
    <lineage>
        <taxon>Eukaryota</taxon>
        <taxon>Sar</taxon>
        <taxon>Stramenopiles</taxon>
        <taxon>Ochrophyta</taxon>
        <taxon>Pelagophyceae</taxon>
        <taxon>Pelagomonadales</taxon>
        <taxon>Pelagomonadaceae</taxon>
        <taxon>Chrysophaeum</taxon>
    </lineage>
</organism>
<evidence type="ECO:0000256" key="1">
    <source>
        <dbReference type="SAM" id="Phobius"/>
    </source>
</evidence>
<comment type="caution">
    <text evidence="2">The sequence shown here is derived from an EMBL/GenBank/DDBJ whole genome shotgun (WGS) entry which is preliminary data.</text>
</comment>
<gene>
    <name evidence="2" type="ORF">CTAYLR_001338</name>
</gene>
<reference evidence="2" key="1">
    <citation type="submission" date="2023-01" db="EMBL/GenBank/DDBJ databases">
        <title>Metagenome sequencing of chrysophaentin producing Chrysophaeum taylorii.</title>
        <authorList>
            <person name="Davison J."/>
            <person name="Bewley C."/>
        </authorList>
    </citation>
    <scope>NUCLEOTIDE SEQUENCE</scope>
    <source>
        <strain evidence="2">NIES-1699</strain>
    </source>
</reference>
<name>A0AAD7U763_9STRA</name>
<accession>A0AAD7U763</accession>
<dbReference type="InterPro" id="IPR014710">
    <property type="entry name" value="RmlC-like_jellyroll"/>
</dbReference>
<evidence type="ECO:0000313" key="3">
    <source>
        <dbReference type="Proteomes" id="UP001230188"/>
    </source>
</evidence>
<dbReference type="Gene3D" id="2.60.120.10">
    <property type="entry name" value="Jelly Rolls"/>
    <property type="match status" value="1"/>
</dbReference>
<evidence type="ECO:0000313" key="2">
    <source>
        <dbReference type="EMBL" id="KAJ8598537.1"/>
    </source>
</evidence>
<protein>
    <recommendedName>
        <fullName evidence="4">Cupin domain-containing protein</fullName>
    </recommendedName>
</protein>